<reference evidence="1" key="1">
    <citation type="submission" date="2014-09" db="EMBL/GenBank/DDBJ databases">
        <authorList>
            <person name="Magalhaes I.L.F."/>
            <person name="Oliveira U."/>
            <person name="Santos F.R."/>
            <person name="Vidigal T.H.D.A."/>
            <person name="Brescovit A.D."/>
            <person name="Santos A.J."/>
        </authorList>
    </citation>
    <scope>NUCLEOTIDE SEQUENCE</scope>
    <source>
        <tissue evidence="1">Shoot tissue taken approximately 20 cm above the soil surface</tissue>
    </source>
</reference>
<reference evidence="1" key="2">
    <citation type="journal article" date="2015" name="Data Brief">
        <title>Shoot transcriptome of the giant reed, Arundo donax.</title>
        <authorList>
            <person name="Barrero R.A."/>
            <person name="Guerrero F.D."/>
            <person name="Moolhuijzen P."/>
            <person name="Goolsby J.A."/>
            <person name="Tidwell J."/>
            <person name="Bellgard S.E."/>
            <person name="Bellgard M.I."/>
        </authorList>
    </citation>
    <scope>NUCLEOTIDE SEQUENCE</scope>
    <source>
        <tissue evidence="1">Shoot tissue taken approximately 20 cm above the soil surface</tissue>
    </source>
</reference>
<protein>
    <submittedName>
        <fullName evidence="1">Uncharacterized protein</fullName>
    </submittedName>
</protein>
<dbReference type="AlphaFoldDB" id="A0A0A9H791"/>
<name>A0A0A9H791_ARUDO</name>
<sequence length="30" mass="3645">MNIVRHKPLPLFEIVETIFYFNHQHHISSP</sequence>
<dbReference type="EMBL" id="GBRH01167165">
    <property type="protein sequence ID" value="JAE30731.1"/>
    <property type="molecule type" value="Transcribed_RNA"/>
</dbReference>
<accession>A0A0A9H791</accession>
<organism evidence="1">
    <name type="scientific">Arundo donax</name>
    <name type="common">Giant reed</name>
    <name type="synonym">Donax arundinaceus</name>
    <dbReference type="NCBI Taxonomy" id="35708"/>
    <lineage>
        <taxon>Eukaryota</taxon>
        <taxon>Viridiplantae</taxon>
        <taxon>Streptophyta</taxon>
        <taxon>Embryophyta</taxon>
        <taxon>Tracheophyta</taxon>
        <taxon>Spermatophyta</taxon>
        <taxon>Magnoliopsida</taxon>
        <taxon>Liliopsida</taxon>
        <taxon>Poales</taxon>
        <taxon>Poaceae</taxon>
        <taxon>PACMAD clade</taxon>
        <taxon>Arundinoideae</taxon>
        <taxon>Arundineae</taxon>
        <taxon>Arundo</taxon>
    </lineage>
</organism>
<evidence type="ECO:0000313" key="1">
    <source>
        <dbReference type="EMBL" id="JAE30731.1"/>
    </source>
</evidence>
<proteinExistence type="predicted"/>